<reference evidence="4 5" key="1">
    <citation type="journal article" date="2021" name="Comput. Struct. Biotechnol. J.">
        <title>De novo genome assembly of the potent medicinal plant Rehmannia glutinosa using nanopore technology.</title>
        <authorList>
            <person name="Ma L."/>
            <person name="Dong C."/>
            <person name="Song C."/>
            <person name="Wang X."/>
            <person name="Zheng X."/>
            <person name="Niu Y."/>
            <person name="Chen S."/>
            <person name="Feng W."/>
        </authorList>
    </citation>
    <scope>NUCLEOTIDE SEQUENCE [LARGE SCALE GENOMIC DNA]</scope>
    <source>
        <strain evidence="4">DH-2019</strain>
    </source>
</reference>
<evidence type="ECO:0000313" key="5">
    <source>
        <dbReference type="Proteomes" id="UP001318860"/>
    </source>
</evidence>
<dbReference type="PANTHER" id="PTHR12963">
    <property type="entry name" value="THYROID RECEPTOR INTERACTING PROTEIN RELATED"/>
    <property type="match status" value="1"/>
</dbReference>
<dbReference type="PANTHER" id="PTHR12963:SF4">
    <property type="entry name" value="ACTIVATING SIGNAL COINTEGRATOR 1"/>
    <property type="match status" value="1"/>
</dbReference>
<accession>A0ABR0UME3</accession>
<evidence type="ECO:0000259" key="3">
    <source>
        <dbReference type="Pfam" id="PF23134"/>
    </source>
</evidence>
<sequence>MGIESSGEWLEKALMELCKKIETGLELDGEIISGLVSYCEMASPLDAKEYLDNIIGEEAGKSVTEEYLKRRGHSKVYNTSRDTPTSQLHAYVKPRSDEGPVTTTKKPQRATKETTASSRKVITLAEAAKGSIVFQKGKPCSCQARRHRLVSNCLSCGKIICEQEGEGPCNYCGALVLREGSTYAGLDEGVTLVTDAEAAAEAFAKRLVEYDRNSAARTTVIDDQSDYYEIEANSWLSIEEKELLKKKREELEEAERAQRSKVVISFDLLGRKVLLNENEASEEMQNSILLRPAAEREEIRIKPNPNLKIQPVFIDSGRKKTAKDKNLSSLSSGLCLEISGREIESVDFAVGDLIEQKRWEDKPYPQGNRHDIVDQFWSMVDSQDVGKRADRTFPCRNKCGCGYGIWNLLSLFIVDFPSQLTFWLLENFNPASSELKLDSFRRIRIEVVDIESLLGFLNGQ</sequence>
<feature type="domain" description="TRIP4/RQT4 C2HC5-type zinc finger" evidence="2">
    <location>
        <begin position="138"/>
        <end position="178"/>
    </location>
</feature>
<name>A0ABR0UME3_REHGL</name>
<evidence type="ECO:0000259" key="2">
    <source>
        <dbReference type="Pfam" id="PF06221"/>
    </source>
</evidence>
<organism evidence="4 5">
    <name type="scientific">Rehmannia glutinosa</name>
    <name type="common">Chinese foxglove</name>
    <dbReference type="NCBI Taxonomy" id="99300"/>
    <lineage>
        <taxon>Eukaryota</taxon>
        <taxon>Viridiplantae</taxon>
        <taxon>Streptophyta</taxon>
        <taxon>Embryophyta</taxon>
        <taxon>Tracheophyta</taxon>
        <taxon>Spermatophyta</taxon>
        <taxon>Magnoliopsida</taxon>
        <taxon>eudicotyledons</taxon>
        <taxon>Gunneridae</taxon>
        <taxon>Pentapetalae</taxon>
        <taxon>asterids</taxon>
        <taxon>lamiids</taxon>
        <taxon>Lamiales</taxon>
        <taxon>Orobanchaceae</taxon>
        <taxon>Rehmannieae</taxon>
        <taxon>Rehmannia</taxon>
    </lineage>
</organism>
<protein>
    <recommendedName>
        <fullName evidence="6">Zinc finger C2HC5-type domain-containing protein</fullName>
    </recommendedName>
</protein>
<dbReference type="Proteomes" id="UP001318860">
    <property type="component" value="Unassembled WGS sequence"/>
</dbReference>
<feature type="domain" description="Activating signal cointegrator 1 third" evidence="3">
    <location>
        <begin position="223"/>
        <end position="274"/>
    </location>
</feature>
<dbReference type="EMBL" id="JABTTQ020002576">
    <property type="protein sequence ID" value="KAK6123325.1"/>
    <property type="molecule type" value="Genomic_DNA"/>
</dbReference>
<keyword evidence="5" id="KW-1185">Reference proteome</keyword>
<proteinExistence type="predicted"/>
<evidence type="ECO:0008006" key="6">
    <source>
        <dbReference type="Google" id="ProtNLM"/>
    </source>
</evidence>
<dbReference type="InterPro" id="IPR039128">
    <property type="entry name" value="TRIP4-like"/>
</dbReference>
<dbReference type="Pfam" id="PF23134">
    <property type="entry name" value="TRIP4_3rd"/>
    <property type="match status" value="1"/>
</dbReference>
<dbReference type="InterPro" id="IPR009349">
    <property type="entry name" value="TRIP4/RQT4_C2HC5_Znf"/>
</dbReference>
<dbReference type="Pfam" id="PF06221">
    <property type="entry name" value="zf-C2HC5"/>
    <property type="match status" value="1"/>
</dbReference>
<gene>
    <name evidence="4" type="ORF">DH2020_042934</name>
</gene>
<comment type="caution">
    <text evidence="4">The sequence shown here is derived from an EMBL/GenBank/DDBJ whole genome shotgun (WGS) entry which is preliminary data.</text>
</comment>
<evidence type="ECO:0000256" key="1">
    <source>
        <dbReference type="SAM" id="MobiDB-lite"/>
    </source>
</evidence>
<evidence type="ECO:0000313" key="4">
    <source>
        <dbReference type="EMBL" id="KAK6123325.1"/>
    </source>
</evidence>
<dbReference type="InterPro" id="IPR056993">
    <property type="entry name" value="TRIP4_3rd_dom"/>
</dbReference>
<feature type="region of interest" description="Disordered" evidence="1">
    <location>
        <begin position="94"/>
        <end position="117"/>
    </location>
</feature>